<sequence>MKVLFFAGQRLFLPKFSITKLSTKMSSPLQVVQTSKAPAAIGPYSQAIKANGFVFVSGQISVVPEDGTIPQDIAAQTKQALKNLNEVLLAAGSSFPHVVKTTVFLKDMNDFVAMNTVYEEAFGTHRPARAAVEVARLPKDVKVEIECVAVSN</sequence>
<organism evidence="1 2">
    <name type="scientific">Entomophthora muscae</name>
    <dbReference type="NCBI Taxonomy" id="34485"/>
    <lineage>
        <taxon>Eukaryota</taxon>
        <taxon>Fungi</taxon>
        <taxon>Fungi incertae sedis</taxon>
        <taxon>Zoopagomycota</taxon>
        <taxon>Entomophthoromycotina</taxon>
        <taxon>Entomophthoromycetes</taxon>
        <taxon>Entomophthorales</taxon>
        <taxon>Entomophthoraceae</taxon>
        <taxon>Entomophthora</taxon>
    </lineage>
</organism>
<accession>A0ACC2UBE4</accession>
<proteinExistence type="predicted"/>
<protein>
    <submittedName>
        <fullName evidence="1">Uncharacterized protein</fullName>
    </submittedName>
</protein>
<name>A0ACC2UBE4_9FUNG</name>
<reference evidence="1" key="1">
    <citation type="submission" date="2022-04" db="EMBL/GenBank/DDBJ databases">
        <title>Genome of the entomopathogenic fungus Entomophthora muscae.</title>
        <authorList>
            <person name="Elya C."/>
            <person name="Lovett B.R."/>
            <person name="Lee E."/>
            <person name="Macias A.M."/>
            <person name="Hajek A.E."/>
            <person name="De Bivort B.L."/>
            <person name="Kasson M.T."/>
            <person name="De Fine Licht H.H."/>
            <person name="Stajich J.E."/>
        </authorList>
    </citation>
    <scope>NUCLEOTIDE SEQUENCE</scope>
    <source>
        <strain evidence="1">Berkeley</strain>
    </source>
</reference>
<keyword evidence="2" id="KW-1185">Reference proteome</keyword>
<evidence type="ECO:0000313" key="1">
    <source>
        <dbReference type="EMBL" id="KAJ9084338.1"/>
    </source>
</evidence>
<comment type="caution">
    <text evidence="1">The sequence shown here is derived from an EMBL/GenBank/DDBJ whole genome shotgun (WGS) entry which is preliminary data.</text>
</comment>
<dbReference type="Proteomes" id="UP001165960">
    <property type="component" value="Unassembled WGS sequence"/>
</dbReference>
<dbReference type="EMBL" id="QTSX02000855">
    <property type="protein sequence ID" value="KAJ9084338.1"/>
    <property type="molecule type" value="Genomic_DNA"/>
</dbReference>
<evidence type="ECO:0000313" key="2">
    <source>
        <dbReference type="Proteomes" id="UP001165960"/>
    </source>
</evidence>
<gene>
    <name evidence="1" type="ORF">DSO57_1025624</name>
</gene>